<organism evidence="3">
    <name type="scientific">uncultured prokaryote</name>
    <dbReference type="NCBI Taxonomy" id="198431"/>
    <lineage>
        <taxon>unclassified sequences</taxon>
        <taxon>environmental samples</taxon>
    </lineage>
</organism>
<proteinExistence type="predicted"/>
<accession>H5SLF5</accession>
<reference evidence="3" key="2">
    <citation type="journal article" date="2012" name="PLoS ONE">
        <title>A Deeply Branching Thermophilic Bacterium with an Ancient Acetyl-CoA Pathway Dominates a Subsurface Ecosystem.</title>
        <authorList>
            <person name="Takami H."/>
            <person name="Noguchi H."/>
            <person name="Takaki Y."/>
            <person name="Uchiyama I."/>
            <person name="Toyoda A."/>
            <person name="Nishi S."/>
            <person name="Chee G.-J."/>
            <person name="Arai W."/>
            <person name="Nunoura T."/>
            <person name="Itoh T."/>
            <person name="Hattori M."/>
            <person name="Takai K."/>
        </authorList>
    </citation>
    <scope>NUCLEOTIDE SEQUENCE</scope>
</reference>
<dbReference type="SMART" id="SM00903">
    <property type="entry name" value="Flavin_Reduct"/>
    <property type="match status" value="1"/>
</dbReference>
<sequence>MQSPQDLFRQAWGRFPTGVAIVSTLEEDGTPHGMTANSITPVSLEPLLVLVSVGHQRNTYRYLRQRGRFGLNFLAEGQHEVALYYARDPKERITPPPVPWEFAPSGTPRVVGALAFMDCVVSQTCEAGDHTLFIGRVEAIEVSPDGRPLLYYQRRFYAIPPRPLYPPEA</sequence>
<evidence type="ECO:0000259" key="2">
    <source>
        <dbReference type="SMART" id="SM00903"/>
    </source>
</evidence>
<evidence type="ECO:0000256" key="1">
    <source>
        <dbReference type="ARBA" id="ARBA00023002"/>
    </source>
</evidence>
<evidence type="ECO:0000313" key="3">
    <source>
        <dbReference type="EMBL" id="BAL56991.1"/>
    </source>
</evidence>
<reference evidence="3" key="1">
    <citation type="journal article" date="2005" name="Environ. Microbiol.">
        <title>Genetic and functional properties of uncultivated thermophilic crenarchaeotes from a subsurface gold mine as revealed by analysis of genome fragments.</title>
        <authorList>
            <person name="Nunoura T."/>
            <person name="Hirayama H."/>
            <person name="Takami H."/>
            <person name="Oida H."/>
            <person name="Nishi S."/>
            <person name="Shimamura S."/>
            <person name="Suzuki Y."/>
            <person name="Inagaki F."/>
            <person name="Takai K."/>
            <person name="Nealson K.H."/>
            <person name="Horikoshi K."/>
        </authorList>
    </citation>
    <scope>NUCLEOTIDE SEQUENCE</scope>
</reference>
<dbReference type="GO" id="GO:0042602">
    <property type="term" value="F:riboflavin reductase (NADPH) activity"/>
    <property type="evidence" value="ECO:0007669"/>
    <property type="project" value="TreeGrafter"/>
</dbReference>
<protein>
    <submittedName>
        <fullName evidence="3">Flavin reductase domain protein</fullName>
    </submittedName>
</protein>
<dbReference type="Gene3D" id="2.30.110.10">
    <property type="entry name" value="Electron Transport, Fmn-binding Protein, Chain A"/>
    <property type="match status" value="1"/>
</dbReference>
<dbReference type="InterPro" id="IPR050268">
    <property type="entry name" value="NADH-dep_flavin_reductase"/>
</dbReference>
<dbReference type="AlphaFoldDB" id="H5SLF5"/>
<dbReference type="SUPFAM" id="SSF50475">
    <property type="entry name" value="FMN-binding split barrel"/>
    <property type="match status" value="1"/>
</dbReference>
<gene>
    <name evidence="3" type="ORF">HGMM_F46A05C30</name>
</gene>
<dbReference type="InterPro" id="IPR012349">
    <property type="entry name" value="Split_barrel_FMN-bd"/>
</dbReference>
<feature type="domain" description="Flavin reductase like" evidence="2">
    <location>
        <begin position="12"/>
        <end position="158"/>
    </location>
</feature>
<dbReference type="InterPro" id="IPR002563">
    <property type="entry name" value="Flavin_Rdtase-like_dom"/>
</dbReference>
<dbReference type="Pfam" id="PF01613">
    <property type="entry name" value="Flavin_Reduct"/>
    <property type="match status" value="1"/>
</dbReference>
<dbReference type="EMBL" id="AP011763">
    <property type="protein sequence ID" value="BAL56991.1"/>
    <property type="molecule type" value="Genomic_DNA"/>
</dbReference>
<dbReference type="PANTHER" id="PTHR30466">
    <property type="entry name" value="FLAVIN REDUCTASE"/>
    <property type="match status" value="1"/>
</dbReference>
<keyword evidence="1" id="KW-0560">Oxidoreductase</keyword>
<dbReference type="GO" id="GO:0010181">
    <property type="term" value="F:FMN binding"/>
    <property type="evidence" value="ECO:0007669"/>
    <property type="project" value="InterPro"/>
</dbReference>
<name>H5SLF5_9ZZZZ</name>
<dbReference type="PANTHER" id="PTHR30466:SF1">
    <property type="entry name" value="FMN REDUCTASE (NADH) RUTF"/>
    <property type="match status" value="1"/>
</dbReference>